<keyword evidence="2" id="KW-1185">Reference proteome</keyword>
<dbReference type="EMBL" id="CAJJDN010000060">
    <property type="protein sequence ID" value="CAD8093430.1"/>
    <property type="molecule type" value="Genomic_DNA"/>
</dbReference>
<gene>
    <name evidence="1" type="ORF">PSON_ATCC_30995.1.T0600278</name>
</gene>
<accession>A0A8S1NMZ6</accession>
<evidence type="ECO:0000313" key="2">
    <source>
        <dbReference type="Proteomes" id="UP000692954"/>
    </source>
</evidence>
<name>A0A8S1NMZ6_9CILI</name>
<dbReference type="Proteomes" id="UP000692954">
    <property type="component" value="Unassembled WGS sequence"/>
</dbReference>
<sequence>MFKQSSAQLNQLDTRNKDWKGQTVLQFCKKQVLKIINEQSKLKSFQKTPKINIQFLPYSAIVQLKNQLNHLHISCYFKKKHIQQIFKQDQQDKFSQNKFSLQKKLNSILMEYTLNDDLLEKILQKRIQRKRFFFIMQIDPTIKYQNIRFIKHLSKKTNDISYFL</sequence>
<reference evidence="1" key="1">
    <citation type="submission" date="2021-01" db="EMBL/GenBank/DDBJ databases">
        <authorList>
            <consortium name="Genoscope - CEA"/>
            <person name="William W."/>
        </authorList>
    </citation>
    <scope>NUCLEOTIDE SEQUENCE</scope>
</reference>
<proteinExistence type="predicted"/>
<dbReference type="AlphaFoldDB" id="A0A8S1NMZ6"/>
<protein>
    <submittedName>
        <fullName evidence="1">Uncharacterized protein</fullName>
    </submittedName>
</protein>
<evidence type="ECO:0000313" key="1">
    <source>
        <dbReference type="EMBL" id="CAD8093430.1"/>
    </source>
</evidence>
<organism evidence="1 2">
    <name type="scientific">Paramecium sonneborni</name>
    <dbReference type="NCBI Taxonomy" id="65129"/>
    <lineage>
        <taxon>Eukaryota</taxon>
        <taxon>Sar</taxon>
        <taxon>Alveolata</taxon>
        <taxon>Ciliophora</taxon>
        <taxon>Intramacronucleata</taxon>
        <taxon>Oligohymenophorea</taxon>
        <taxon>Peniculida</taxon>
        <taxon>Parameciidae</taxon>
        <taxon>Paramecium</taxon>
    </lineage>
</organism>
<comment type="caution">
    <text evidence="1">The sequence shown here is derived from an EMBL/GenBank/DDBJ whole genome shotgun (WGS) entry which is preliminary data.</text>
</comment>